<dbReference type="Gene3D" id="2.30.29.30">
    <property type="entry name" value="Pleckstrin-homology domain (PH domain)/Phosphotyrosine-binding domain (PTB)"/>
    <property type="match status" value="1"/>
</dbReference>
<dbReference type="CDD" id="cd10569">
    <property type="entry name" value="FERM_C_Talin"/>
    <property type="match status" value="1"/>
</dbReference>
<dbReference type="SUPFAM" id="SSF109880">
    <property type="entry name" value="A middle domain of Talin 1"/>
    <property type="match status" value="1"/>
</dbReference>
<dbReference type="InterPro" id="IPR000299">
    <property type="entry name" value="FERM_domain"/>
</dbReference>
<name>A0ABQ7S5M2_9ACAR</name>
<proteinExistence type="predicted"/>
<accession>A0ABQ7S5M2</accession>
<dbReference type="SMART" id="SM00295">
    <property type="entry name" value="B41"/>
    <property type="match status" value="1"/>
</dbReference>
<feature type="non-terminal residue" evidence="3">
    <location>
        <position position="1072"/>
    </location>
</feature>
<dbReference type="Pfam" id="PF02174">
    <property type="entry name" value="IRS"/>
    <property type="match status" value="1"/>
</dbReference>
<dbReference type="InterPro" id="IPR035964">
    <property type="entry name" value="I/LWEQ_dom_sf"/>
</dbReference>
<dbReference type="SUPFAM" id="SSF47031">
    <property type="entry name" value="Second domain of FERM"/>
    <property type="match status" value="1"/>
</dbReference>
<feature type="compositionally biased region" description="Low complexity" evidence="1">
    <location>
        <begin position="442"/>
        <end position="454"/>
    </location>
</feature>
<reference evidence="3 4" key="1">
    <citation type="submission" date="2020-10" db="EMBL/GenBank/DDBJ databases">
        <authorList>
            <person name="Klimov P.B."/>
            <person name="Dyachkov S.M."/>
            <person name="Chetverikov P.E."/>
        </authorList>
    </citation>
    <scope>NUCLEOTIDE SEQUENCE [LARGE SCALE GENOMIC DNA]</scope>
    <source>
        <strain evidence="3">BMOC 18-1129-001#AD2665</strain>
        <tissue evidence="3">Entire mites</tissue>
    </source>
</reference>
<dbReference type="PROSITE" id="PS50057">
    <property type="entry name" value="FERM_3"/>
    <property type="match status" value="1"/>
</dbReference>
<evidence type="ECO:0000313" key="3">
    <source>
        <dbReference type="EMBL" id="KAG9508712.1"/>
    </source>
</evidence>
<dbReference type="InterPro" id="IPR054082">
    <property type="entry name" value="Talin_IBS2B"/>
</dbReference>
<dbReference type="InterPro" id="IPR019747">
    <property type="entry name" value="FERM_CS"/>
</dbReference>
<dbReference type="Proteomes" id="UP000825002">
    <property type="component" value="Unassembled WGS sequence"/>
</dbReference>
<keyword evidence="4" id="KW-1185">Reference proteome</keyword>
<dbReference type="SMART" id="SM01244">
    <property type="entry name" value="IRS"/>
    <property type="match status" value="1"/>
</dbReference>
<dbReference type="InterPro" id="IPR036476">
    <property type="entry name" value="Talin_cent_sf"/>
</dbReference>
<dbReference type="CDD" id="cd17090">
    <property type="entry name" value="FERM_F1_TLN"/>
    <property type="match status" value="1"/>
</dbReference>
<dbReference type="InterPro" id="IPR015224">
    <property type="entry name" value="Talin_cent"/>
</dbReference>
<dbReference type="EMBL" id="JAIFTH010001071">
    <property type="protein sequence ID" value="KAG9508712.1"/>
    <property type="molecule type" value="Genomic_DNA"/>
</dbReference>
<protein>
    <submittedName>
        <fullName evidence="3">Talin-1</fullName>
    </submittedName>
</protein>
<dbReference type="Gene3D" id="1.20.120.230">
    <property type="entry name" value="Alpha-catenin/vinculin-like"/>
    <property type="match status" value="2"/>
</dbReference>
<comment type="caution">
    <text evidence="3">The sequence shown here is derived from an EMBL/GenBank/DDBJ whole genome shotgun (WGS) entry which is preliminary data.</text>
</comment>
<sequence>MRQLKLRMSDESVKVVMVDENQPVANLMVIICTKLGITNHDEYSLIATGAHTINGRRKDKGDRVLDQKMEQLKKKLKTDEDLAWLDHSKTLDENGVSEHDACILRRKFFYSDQNVDSRDPVQLNLLYVQTRDAIISGTHPVTIDGACKFAGIQCQAQLGDFSGGSTLSSINLKDYLPYDYAKIKQIDRKIFAEHKKHYGLSELEAKARYVSEARSLPTYGVTFFLVKEKVSGKSKLVPRLLGVTKDCVMRVDANTKAILKTWPLTTVKRWAASLNSFTLDFGDYSDTYYSVQTSEGEQISQLIAGYIDIILKRKKAKDHFGIDGDEGSTMIEDSVAPSRATIVQHQPMGPRPAASEQSLVSGGAVPPPTVVKQLHEEGPFVEPADYRPATEIKGKAEIGFEPRPPTQYPTSYVLSGKQRQLMERIEAAQYAVDEAQRELDDSAPVSQAQSQVQDLSTAEEEKLRRQLSAQFADINAATAQLVSLSAIPEDELDYPALNKAVETVAHQLPRVAKDVKIVAALMQDDESAERLVDAARKLCHAFSDLLSAAEPGPPVARQSLISAASRVGDATSALLYTINSNDSTLLAQNDEADVLLSLAKAVASGAASLVLRAKEVASAMHSNQEAQNAIIGAATQCALATSQMVATAKIVAPTIYDPACQRQLIDASREVARVVRHIGAECRAHRASPQQVRQVDEASERVELALDELLAHVQSLANQTNVAPQQRTVNKIMNVSERLIQTNQNSDQNEMIRQAQLLARATDQLIEHIKHDTSQHVHDSETERRLMGAAKQLTSATERLIEAAKGCASCPHDVEHRQELRAAAQQVAATAASTYADETFVRSSNTRTFTTNESLLSDDVLLHQRQQRQQIEQQDQQRHQPQPPPQQHQYYDDAHGQQQQQSIGRQQQNNTSTRPDTTISGIIGDLETTIMFATAGTLRDMNDGTPFGAHRDHILRTAKALVDNTKTLVANAAGDEASLARAAHDAVDTIARLAERVKAGAASLGPSNSQHQVALCRAARDAACSLDDLINATNGALGKHVNDVAMVHVKDTAKVSSLSCIVLGTFRLDHRN</sequence>
<dbReference type="InterPro" id="IPR011993">
    <property type="entry name" value="PH-like_dom_sf"/>
</dbReference>
<feature type="compositionally biased region" description="Low complexity" evidence="1">
    <location>
        <begin position="896"/>
        <end position="908"/>
    </location>
</feature>
<dbReference type="InterPro" id="IPR019748">
    <property type="entry name" value="FERM_central"/>
</dbReference>
<dbReference type="InterPro" id="IPR019749">
    <property type="entry name" value="Band_41_domain"/>
</dbReference>
<dbReference type="InterPro" id="IPR002404">
    <property type="entry name" value="IRS_PTB"/>
</dbReference>
<dbReference type="Pfam" id="PF09141">
    <property type="entry name" value="Talin_middle"/>
    <property type="match status" value="1"/>
</dbReference>
<dbReference type="Gene3D" id="3.10.20.90">
    <property type="entry name" value="Phosphatidylinositol 3-kinase Catalytic Subunit, Chain A, domain 1"/>
    <property type="match status" value="1"/>
</dbReference>
<dbReference type="Gene3D" id="1.20.80.10">
    <property type="match status" value="1"/>
</dbReference>
<dbReference type="PANTHER" id="PTHR19981">
    <property type="entry name" value="TALIN"/>
    <property type="match status" value="1"/>
</dbReference>
<dbReference type="SUPFAM" id="SSF109885">
    <property type="entry name" value="I/LWEQ domain"/>
    <property type="match status" value="2"/>
</dbReference>
<evidence type="ECO:0000259" key="2">
    <source>
        <dbReference type="PROSITE" id="PS50057"/>
    </source>
</evidence>
<dbReference type="InterPro" id="IPR035963">
    <property type="entry name" value="FERM_2"/>
</dbReference>
<dbReference type="PROSITE" id="PS00661">
    <property type="entry name" value="FERM_2"/>
    <property type="match status" value="1"/>
</dbReference>
<dbReference type="Pfam" id="PF21896">
    <property type="entry name" value="Talin_IBS2B"/>
    <property type="match status" value="1"/>
</dbReference>
<dbReference type="InterPro" id="IPR057346">
    <property type="entry name" value="Talin1/2_VBS2"/>
</dbReference>
<dbReference type="InterPro" id="IPR014352">
    <property type="entry name" value="FERM/acyl-CoA-bd_prot_sf"/>
</dbReference>
<dbReference type="Gene3D" id="1.20.1420.10">
    <property type="entry name" value="Talin, central domain"/>
    <property type="match status" value="2"/>
</dbReference>
<feature type="region of interest" description="Disordered" evidence="1">
    <location>
        <begin position="866"/>
        <end position="920"/>
    </location>
</feature>
<evidence type="ECO:0000256" key="1">
    <source>
        <dbReference type="SAM" id="MobiDB-lite"/>
    </source>
</evidence>
<dbReference type="CDD" id="cd14473">
    <property type="entry name" value="FERM_B-lobe"/>
    <property type="match status" value="1"/>
</dbReference>
<gene>
    <name evidence="3" type="primary">Tln1</name>
    <name evidence="3" type="ORF">GZH46_02786</name>
</gene>
<dbReference type="PANTHER" id="PTHR19981:SF1">
    <property type="entry name" value="RHEA, ISOFORM B"/>
    <property type="match status" value="1"/>
</dbReference>
<dbReference type="SUPFAM" id="SSF50729">
    <property type="entry name" value="PH domain-like"/>
    <property type="match status" value="1"/>
</dbReference>
<organism evidence="3 4">
    <name type="scientific">Fragariocoptes setiger</name>
    <dbReference type="NCBI Taxonomy" id="1670756"/>
    <lineage>
        <taxon>Eukaryota</taxon>
        <taxon>Metazoa</taxon>
        <taxon>Ecdysozoa</taxon>
        <taxon>Arthropoda</taxon>
        <taxon>Chelicerata</taxon>
        <taxon>Arachnida</taxon>
        <taxon>Acari</taxon>
        <taxon>Acariformes</taxon>
        <taxon>Trombidiformes</taxon>
        <taxon>Prostigmata</taxon>
        <taxon>Eupodina</taxon>
        <taxon>Eriophyoidea</taxon>
        <taxon>Phytoptidae</taxon>
        <taxon>Fragariocoptes</taxon>
    </lineage>
</organism>
<evidence type="ECO:0000313" key="4">
    <source>
        <dbReference type="Proteomes" id="UP000825002"/>
    </source>
</evidence>
<feature type="compositionally biased region" description="Polar residues" evidence="1">
    <location>
        <begin position="909"/>
        <end position="920"/>
    </location>
</feature>
<feature type="domain" description="FERM" evidence="2">
    <location>
        <begin position="2"/>
        <end position="314"/>
    </location>
</feature>
<dbReference type="Pfam" id="PF25177">
    <property type="entry name" value="Talin_VBS2"/>
    <property type="match status" value="1"/>
</dbReference>
<feature type="region of interest" description="Disordered" evidence="1">
    <location>
        <begin position="437"/>
        <end position="457"/>
    </location>
</feature>